<proteinExistence type="predicted"/>
<name>A0ABQ5UNK0_9HYPH</name>
<comment type="caution">
    <text evidence="1">The sequence shown here is derived from an EMBL/GenBank/DDBJ whole genome shotgun (WGS) entry which is preliminary data.</text>
</comment>
<dbReference type="Proteomes" id="UP001161405">
    <property type="component" value="Unassembled WGS sequence"/>
</dbReference>
<organism evidence="1 2">
    <name type="scientific">Maritalea porphyrae</name>
    <dbReference type="NCBI Taxonomy" id="880732"/>
    <lineage>
        <taxon>Bacteria</taxon>
        <taxon>Pseudomonadati</taxon>
        <taxon>Pseudomonadota</taxon>
        <taxon>Alphaproteobacteria</taxon>
        <taxon>Hyphomicrobiales</taxon>
        <taxon>Devosiaceae</taxon>
        <taxon>Maritalea</taxon>
    </lineage>
</organism>
<evidence type="ECO:0000313" key="1">
    <source>
        <dbReference type="EMBL" id="GLQ16863.1"/>
    </source>
</evidence>
<evidence type="ECO:0000313" key="2">
    <source>
        <dbReference type="Proteomes" id="UP001161405"/>
    </source>
</evidence>
<sequence>MPRPFAPALQEKKKRAFFKKGRTLFQHSDYGHFLENKAAQISVACQFTYLLAHIIAIDLDGFAILIWRVE</sequence>
<keyword evidence="2" id="KW-1185">Reference proteome</keyword>
<dbReference type="EMBL" id="BSNI01000002">
    <property type="protein sequence ID" value="GLQ16863.1"/>
    <property type="molecule type" value="Genomic_DNA"/>
</dbReference>
<protein>
    <submittedName>
        <fullName evidence="1">Uncharacterized protein</fullName>
    </submittedName>
</protein>
<gene>
    <name evidence="1" type="ORF">GCM10007879_11120</name>
</gene>
<accession>A0ABQ5UNK0</accession>
<reference evidence="1" key="2">
    <citation type="submission" date="2023-01" db="EMBL/GenBank/DDBJ databases">
        <title>Draft genome sequence of Maritalea porphyrae strain NBRC 107169.</title>
        <authorList>
            <person name="Sun Q."/>
            <person name="Mori K."/>
        </authorList>
    </citation>
    <scope>NUCLEOTIDE SEQUENCE</scope>
    <source>
        <strain evidence="1">NBRC 107169</strain>
    </source>
</reference>
<reference evidence="1" key="1">
    <citation type="journal article" date="2014" name="Int. J. Syst. Evol. Microbiol.">
        <title>Complete genome of a new Firmicutes species belonging to the dominant human colonic microbiota ('Ruminococcus bicirculans') reveals two chromosomes and a selective capacity to utilize plant glucans.</title>
        <authorList>
            <consortium name="NISC Comparative Sequencing Program"/>
            <person name="Wegmann U."/>
            <person name="Louis P."/>
            <person name="Goesmann A."/>
            <person name="Henrissat B."/>
            <person name="Duncan S.H."/>
            <person name="Flint H.J."/>
        </authorList>
    </citation>
    <scope>NUCLEOTIDE SEQUENCE</scope>
    <source>
        <strain evidence="1">NBRC 107169</strain>
    </source>
</reference>